<dbReference type="SUPFAM" id="SSF52540">
    <property type="entry name" value="P-loop containing nucleoside triphosphate hydrolases"/>
    <property type="match status" value="1"/>
</dbReference>
<evidence type="ECO:0000313" key="7">
    <source>
        <dbReference type="Proteomes" id="UP000886523"/>
    </source>
</evidence>
<evidence type="ECO:0000259" key="4">
    <source>
        <dbReference type="PROSITE" id="PS51388"/>
    </source>
</evidence>
<dbReference type="InterPro" id="IPR001401">
    <property type="entry name" value="Dynamin_GTPase"/>
</dbReference>
<sequence length="706" mass="79739">MQPRRRRIVHATCKSNVFLGLIPTPGDKLDLKAFGDLELPRIAVIGNQSAGKSSLIEAISGITVPRASGTCTRCPMECRLKQSDSRWQCQVLLRTEVDAPGVRRQKTEKIFGPIVYDTDELEKMLRRAQLAILNPSVPSNAFVDFDLTSLEEDVLPLGSHEQLGFSSNTVCLDVSGPDVPDLSFIDLPGNDIEAVKNMVMTHIQGRGCLILLTISAAFLAKTVDPNGERTIGVLTKPDTLQAGEEKIWKEILEGRRHRLAHGYYITKQPSPMELQANVQHKEARRIESDFFKHHETWSRCDSSTKSRMGTAKLGQSLSKLLSERIDTSLPELRAQVAKQRKATENELASLPARLVHSPSMEIITLLSNYLGEFSRYDLIRDCTPAYRSFAGSILRTAPNIVARERERHQPSTLIQESEELEYERSPLSPVLNGDTDSETTSGEQEPMYLDELRSRINQYALCIMPVSVMIIRTSVRRSITRELPHNVPFSAKVTAILGCFVRWEALSLEALDSVYAVTQDIALGLIEKHFLRFSYSSLDEKVKTIVLEELKHCKKDVSDVLIWMVDLENPPYTQNEHYFSSCRDRYLTEYKQQRSVSTSDELAKLDKPDPYEREMIVAAEVRAYFRVAYKRIIDNIPRAIDRNFIGKLVDRIQTVLYSQLQIGTEEGLELAANLMAEDPSVALRREDLEAKSARLTDISAKLFRSL</sequence>
<evidence type="ECO:0000256" key="3">
    <source>
        <dbReference type="SAM" id="MobiDB-lite"/>
    </source>
</evidence>
<dbReference type="InterPro" id="IPR045063">
    <property type="entry name" value="Dynamin_N"/>
</dbReference>
<dbReference type="EMBL" id="MU128937">
    <property type="protein sequence ID" value="KAF9516697.1"/>
    <property type="molecule type" value="Genomic_DNA"/>
</dbReference>
<dbReference type="GO" id="GO:0016020">
    <property type="term" value="C:membrane"/>
    <property type="evidence" value="ECO:0007669"/>
    <property type="project" value="TreeGrafter"/>
</dbReference>
<dbReference type="PANTHER" id="PTHR11566">
    <property type="entry name" value="DYNAMIN"/>
    <property type="match status" value="1"/>
</dbReference>
<evidence type="ECO:0000256" key="2">
    <source>
        <dbReference type="ARBA" id="ARBA00023134"/>
    </source>
</evidence>
<protein>
    <submittedName>
        <fullName evidence="6">Uncharacterized protein</fullName>
    </submittedName>
</protein>
<dbReference type="InterPro" id="IPR027417">
    <property type="entry name" value="P-loop_NTPase"/>
</dbReference>
<keyword evidence="2" id="KW-0342">GTP-binding</keyword>
<gene>
    <name evidence="6" type="ORF">BS47DRAFT_1371660</name>
</gene>
<evidence type="ECO:0000259" key="5">
    <source>
        <dbReference type="PROSITE" id="PS51718"/>
    </source>
</evidence>
<dbReference type="PROSITE" id="PS51718">
    <property type="entry name" value="G_DYNAMIN_2"/>
    <property type="match status" value="1"/>
</dbReference>
<dbReference type="PRINTS" id="PR00195">
    <property type="entry name" value="DYNAMIN"/>
</dbReference>
<dbReference type="CDD" id="cd08771">
    <property type="entry name" value="DLP_1"/>
    <property type="match status" value="1"/>
</dbReference>
<dbReference type="Pfam" id="PF01031">
    <property type="entry name" value="Dynamin_M"/>
    <property type="match status" value="1"/>
</dbReference>
<dbReference type="GO" id="GO:0008017">
    <property type="term" value="F:microtubule binding"/>
    <property type="evidence" value="ECO:0007669"/>
    <property type="project" value="TreeGrafter"/>
</dbReference>
<dbReference type="InterPro" id="IPR000375">
    <property type="entry name" value="Dynamin_stalk"/>
</dbReference>
<dbReference type="PANTHER" id="PTHR11566:SF21">
    <property type="entry name" value="DYNAMIN RELATED PROTEIN 1, ISOFORM A"/>
    <property type="match status" value="1"/>
</dbReference>
<keyword evidence="1" id="KW-0547">Nucleotide-binding</keyword>
<dbReference type="Pfam" id="PF02212">
    <property type="entry name" value="GED"/>
    <property type="match status" value="1"/>
</dbReference>
<dbReference type="GO" id="GO:0005874">
    <property type="term" value="C:microtubule"/>
    <property type="evidence" value="ECO:0007669"/>
    <property type="project" value="TreeGrafter"/>
</dbReference>
<dbReference type="Pfam" id="PF00350">
    <property type="entry name" value="Dynamin_N"/>
    <property type="match status" value="1"/>
</dbReference>
<keyword evidence="7" id="KW-1185">Reference proteome</keyword>
<dbReference type="GO" id="GO:0003924">
    <property type="term" value="F:GTPase activity"/>
    <property type="evidence" value="ECO:0007669"/>
    <property type="project" value="InterPro"/>
</dbReference>
<dbReference type="InterPro" id="IPR030381">
    <property type="entry name" value="G_DYNAMIN_dom"/>
</dbReference>
<dbReference type="InterPro" id="IPR003130">
    <property type="entry name" value="GED"/>
</dbReference>
<organism evidence="6 7">
    <name type="scientific">Hydnum rufescens UP504</name>
    <dbReference type="NCBI Taxonomy" id="1448309"/>
    <lineage>
        <taxon>Eukaryota</taxon>
        <taxon>Fungi</taxon>
        <taxon>Dikarya</taxon>
        <taxon>Basidiomycota</taxon>
        <taxon>Agaricomycotina</taxon>
        <taxon>Agaricomycetes</taxon>
        <taxon>Cantharellales</taxon>
        <taxon>Hydnaceae</taxon>
        <taxon>Hydnum</taxon>
    </lineage>
</organism>
<dbReference type="SMART" id="SM00053">
    <property type="entry name" value="DYNc"/>
    <property type="match status" value="1"/>
</dbReference>
<dbReference type="InterPro" id="IPR020850">
    <property type="entry name" value="GED_dom"/>
</dbReference>
<dbReference type="GO" id="GO:0005525">
    <property type="term" value="F:GTP binding"/>
    <property type="evidence" value="ECO:0007669"/>
    <property type="project" value="InterPro"/>
</dbReference>
<dbReference type="InterPro" id="IPR022812">
    <property type="entry name" value="Dynamin"/>
</dbReference>
<name>A0A9P6DWR6_9AGAM</name>
<proteinExistence type="predicted"/>
<feature type="domain" description="GED" evidence="4">
    <location>
        <begin position="614"/>
        <end position="706"/>
    </location>
</feature>
<comment type="caution">
    <text evidence="6">The sequence shown here is derived from an EMBL/GenBank/DDBJ whole genome shotgun (WGS) entry which is preliminary data.</text>
</comment>
<dbReference type="Gene3D" id="1.20.120.1240">
    <property type="entry name" value="Dynamin, middle domain"/>
    <property type="match status" value="1"/>
</dbReference>
<dbReference type="Gene3D" id="3.40.50.300">
    <property type="entry name" value="P-loop containing nucleotide triphosphate hydrolases"/>
    <property type="match status" value="1"/>
</dbReference>
<dbReference type="Proteomes" id="UP000886523">
    <property type="component" value="Unassembled WGS sequence"/>
</dbReference>
<dbReference type="GO" id="GO:0005737">
    <property type="term" value="C:cytoplasm"/>
    <property type="evidence" value="ECO:0007669"/>
    <property type="project" value="TreeGrafter"/>
</dbReference>
<feature type="domain" description="Dynamin-type G" evidence="5">
    <location>
        <begin position="36"/>
        <end position="330"/>
    </location>
</feature>
<evidence type="ECO:0000256" key="1">
    <source>
        <dbReference type="ARBA" id="ARBA00022741"/>
    </source>
</evidence>
<dbReference type="AlphaFoldDB" id="A0A9P6DWR6"/>
<feature type="region of interest" description="Disordered" evidence="3">
    <location>
        <begin position="424"/>
        <end position="446"/>
    </location>
</feature>
<accession>A0A9P6DWR6</accession>
<dbReference type="OrthoDB" id="5061070at2759"/>
<reference evidence="6" key="1">
    <citation type="journal article" date="2020" name="Nat. Commun.">
        <title>Large-scale genome sequencing of mycorrhizal fungi provides insights into the early evolution of symbiotic traits.</title>
        <authorList>
            <person name="Miyauchi S."/>
            <person name="Kiss E."/>
            <person name="Kuo A."/>
            <person name="Drula E."/>
            <person name="Kohler A."/>
            <person name="Sanchez-Garcia M."/>
            <person name="Morin E."/>
            <person name="Andreopoulos B."/>
            <person name="Barry K.W."/>
            <person name="Bonito G."/>
            <person name="Buee M."/>
            <person name="Carver A."/>
            <person name="Chen C."/>
            <person name="Cichocki N."/>
            <person name="Clum A."/>
            <person name="Culley D."/>
            <person name="Crous P.W."/>
            <person name="Fauchery L."/>
            <person name="Girlanda M."/>
            <person name="Hayes R.D."/>
            <person name="Keri Z."/>
            <person name="LaButti K."/>
            <person name="Lipzen A."/>
            <person name="Lombard V."/>
            <person name="Magnuson J."/>
            <person name="Maillard F."/>
            <person name="Murat C."/>
            <person name="Nolan M."/>
            <person name="Ohm R.A."/>
            <person name="Pangilinan J."/>
            <person name="Pereira M.F."/>
            <person name="Perotto S."/>
            <person name="Peter M."/>
            <person name="Pfister S."/>
            <person name="Riley R."/>
            <person name="Sitrit Y."/>
            <person name="Stielow J.B."/>
            <person name="Szollosi G."/>
            <person name="Zifcakova L."/>
            <person name="Stursova M."/>
            <person name="Spatafora J.W."/>
            <person name="Tedersoo L."/>
            <person name="Vaario L.M."/>
            <person name="Yamada A."/>
            <person name="Yan M."/>
            <person name="Wang P."/>
            <person name="Xu J."/>
            <person name="Bruns T."/>
            <person name="Baldrian P."/>
            <person name="Vilgalys R."/>
            <person name="Dunand C."/>
            <person name="Henrissat B."/>
            <person name="Grigoriev I.V."/>
            <person name="Hibbett D."/>
            <person name="Nagy L.G."/>
            <person name="Martin F.M."/>
        </authorList>
    </citation>
    <scope>NUCLEOTIDE SEQUENCE</scope>
    <source>
        <strain evidence="6">UP504</strain>
    </source>
</reference>
<dbReference type="PROSITE" id="PS51388">
    <property type="entry name" value="GED"/>
    <property type="match status" value="1"/>
</dbReference>
<evidence type="ECO:0000313" key="6">
    <source>
        <dbReference type="EMBL" id="KAF9516697.1"/>
    </source>
</evidence>